<dbReference type="PANTHER" id="PTHR13018:SF139">
    <property type="entry name" value="PHOSPHATE METABOLISM PROTEIN 7"/>
    <property type="match status" value="1"/>
</dbReference>
<dbReference type="EMBL" id="OOIP01000004">
    <property type="protein sequence ID" value="SPO36635.1"/>
    <property type="molecule type" value="Genomic_DNA"/>
</dbReference>
<comment type="subcellular location">
    <subcellularLocation>
        <location evidence="1">Membrane</location>
        <topology evidence="1">Multi-pass membrane protein</topology>
    </subcellularLocation>
</comment>
<evidence type="ECO:0000259" key="10">
    <source>
        <dbReference type="Pfam" id="PF13967"/>
    </source>
</evidence>
<evidence type="ECO:0000256" key="3">
    <source>
        <dbReference type="ARBA" id="ARBA00022448"/>
    </source>
</evidence>
<evidence type="ECO:0000259" key="9">
    <source>
        <dbReference type="Pfam" id="PF02714"/>
    </source>
</evidence>
<feature type="transmembrane region" description="Helical" evidence="8">
    <location>
        <begin position="841"/>
        <end position="866"/>
    </location>
</feature>
<reference evidence="12 13" key="1">
    <citation type="submission" date="2018-03" db="EMBL/GenBank/DDBJ databases">
        <authorList>
            <person name="Guldener U."/>
        </authorList>
    </citation>
    <scope>NUCLEOTIDE SEQUENCE [LARGE SCALE GENOMIC DNA]</scope>
    <source>
        <strain evidence="12 13">DAOM196992</strain>
    </source>
</reference>
<feature type="transmembrane region" description="Helical" evidence="8">
    <location>
        <begin position="962"/>
        <end position="982"/>
    </location>
</feature>
<keyword evidence="13" id="KW-1185">Reference proteome</keyword>
<feature type="compositionally biased region" description="Polar residues" evidence="7">
    <location>
        <begin position="1685"/>
        <end position="1723"/>
    </location>
</feature>
<evidence type="ECO:0000256" key="7">
    <source>
        <dbReference type="SAM" id="MobiDB-lite"/>
    </source>
</evidence>
<dbReference type="InterPro" id="IPR045122">
    <property type="entry name" value="Csc1-like"/>
</dbReference>
<feature type="compositionally biased region" description="Acidic residues" evidence="7">
    <location>
        <begin position="1914"/>
        <end position="1927"/>
    </location>
</feature>
<dbReference type="InterPro" id="IPR027815">
    <property type="entry name" value="CSC1/OSCA1-like_cyt"/>
</dbReference>
<evidence type="ECO:0000313" key="13">
    <source>
        <dbReference type="Proteomes" id="UP000323386"/>
    </source>
</evidence>
<evidence type="ECO:0000313" key="12">
    <source>
        <dbReference type="EMBL" id="SPO36635.1"/>
    </source>
</evidence>
<dbReference type="InterPro" id="IPR003864">
    <property type="entry name" value="CSC1/OSCA1-like_7TM"/>
</dbReference>
<name>A0A5C3EXZ0_9BASI</name>
<feature type="compositionally biased region" description="Basic and acidic residues" evidence="7">
    <location>
        <begin position="1211"/>
        <end position="1221"/>
    </location>
</feature>
<dbReference type="OrthoDB" id="1689567at2759"/>
<dbReference type="Pfam" id="PF02714">
    <property type="entry name" value="RSN1_7TM"/>
    <property type="match status" value="1"/>
</dbReference>
<feature type="domain" description="CSC1/OSCA1-like 7TM region" evidence="9">
    <location>
        <begin position="747"/>
        <end position="1019"/>
    </location>
</feature>
<feature type="transmembrane region" description="Helical" evidence="8">
    <location>
        <begin position="797"/>
        <end position="820"/>
    </location>
</feature>
<feature type="region of interest" description="Disordered" evidence="7">
    <location>
        <begin position="1685"/>
        <end position="1869"/>
    </location>
</feature>
<feature type="compositionally biased region" description="Gly residues" evidence="7">
    <location>
        <begin position="2099"/>
        <end position="2113"/>
    </location>
</feature>
<keyword evidence="5 8" id="KW-1133">Transmembrane helix</keyword>
<evidence type="ECO:0000256" key="4">
    <source>
        <dbReference type="ARBA" id="ARBA00022692"/>
    </source>
</evidence>
<feature type="compositionally biased region" description="Low complexity" evidence="7">
    <location>
        <begin position="2054"/>
        <end position="2067"/>
    </location>
</feature>
<feature type="region of interest" description="Disordered" evidence="7">
    <location>
        <begin position="532"/>
        <end position="569"/>
    </location>
</feature>
<dbReference type="Pfam" id="PF13967">
    <property type="entry name" value="RSN1_TM"/>
    <property type="match status" value="1"/>
</dbReference>
<feature type="region of interest" description="Disordered" evidence="7">
    <location>
        <begin position="1081"/>
        <end position="1114"/>
    </location>
</feature>
<feature type="transmembrane region" description="Helical" evidence="8">
    <location>
        <begin position="150"/>
        <end position="169"/>
    </location>
</feature>
<dbReference type="InterPro" id="IPR032880">
    <property type="entry name" value="CSC1/OSCA1-like_N"/>
</dbReference>
<feature type="transmembrane region" description="Helical" evidence="8">
    <location>
        <begin position="1002"/>
        <end position="1023"/>
    </location>
</feature>
<dbReference type="Pfam" id="PF14703">
    <property type="entry name" value="PHM7_cyt"/>
    <property type="match status" value="1"/>
</dbReference>
<dbReference type="Proteomes" id="UP000323386">
    <property type="component" value="Unassembled WGS sequence"/>
</dbReference>
<feature type="compositionally biased region" description="Polar residues" evidence="7">
    <location>
        <begin position="1793"/>
        <end position="1807"/>
    </location>
</feature>
<feature type="region of interest" description="Disordered" evidence="7">
    <location>
        <begin position="258"/>
        <end position="307"/>
    </location>
</feature>
<sequence>MSDFEGKNFNTGFQGLVTTAAIFAGVGGAAIIGYETLRQLRRLPKVEFVRFWKQKRADREGHGGVDGAADPEATAGAGIGTRSKLTCEDWEMGHFYQARMFHATTPSPPLSRWPFGWIKQAIKFSDQFYAEHTGMDTVVYVRFLRACLRWTLLHTLTTAVILLVIHIKYSKGVAATDMSRASLSYLVTVPGPGCDDIGDTSCARLPNEQGRSLLWIHLCLIWYITLTWLYALWWIAKGSLRIRRGLIQQTRDRIIESRRKAAEEKQRLAQAEHEGGQGSHDSVDGSTSPHPKLALGSAQGLPADTSEGWRQRTLMVMNLPPTMRDEASIRRYFEEFLRPDDASILSDSHDGGDARHVDDEDEDEDEEHRSGRANGGGAGRAEGDASLEMGSSEADHSRRGLVSMDHERSSSGRHRSSNAGDAPVGPEPDLNPDRHLKSPVQTVVLVRKMNELSSMLGRRQDVLNQLEAAHIKLAQNVMATVGRRTIKLRRRAKRDAAKTRAEDAADERVSWGHRRGVLGIVTDFFGKLGRRRAAKGEGGGGGSSGNGNSRHAAGDPMPDSEPASGAHTPDQLELDLEKMAPAHLTDEAKAKIDDLARRLARFSPANAGLHGREQPLIGQDGEGKDNEMHETVWEALAEVPREMLDPYQPVTRLSALFRGQTVPTIDYLLTKLNLLTALVTEMRSRPPTSYEPTSTAFVTFRDPRQARMVWRELKSQIVVKVRLAPEVKDLDWERLMRTSFTGDLVRGLGVNVGFWAFTIFWVIIINIITNTLFSVQSLKKVLPGVQQFFDSHKSFEAFLSITLPTVIVSLITMSIPELIFQTSKRAQGFVTFSALYDMCLIRYWKFVICNIVIFFCVGVTTVKAILSQVDESGRILDNIAFSFPTAAPFFVSYMILQLALQSGFEHVGFMIALLQHLGARKAVTPRTRALKTLPRNFNRYYWLPLHINIMAIQFIFAVLNPLVLPFALVYMAVALVVFKKNFAYHYYRRFNEMQGVVYFVRILRYSLDALTVMQAVLLIFFSVTHQGSVYIGMTAVLIPLTVIVKLLATRLWKSQCRAVEDEEAEAVCGIDSRATRWGEKHDRSDYGEAAHDDALDSRSPLDARASGRYPSIVPPPQTGSTFYRAWQRVHDSFNANGMDKMSYLASAHAKGQKVHHPLEVGAKTLAKTPEHLLKRTAAQGKHLTSAAKHHLGLDPLAGGGGGGSNNNSRSSVDRYGPDHSSQRSAPSSRPATGNAPGKKNRTISFNQAEPADETNEQIRHELRVARAVSKRRKGDYGRSRASTLGLTRGNSTKSEERPFLSGYDAVSAHAPVASEDDTELSFADGDAPFLELHEEMARSRSIKRTASRRLAYSHSTLKQRRRGQFPALDAELLHNGLGTPIREVSEFGGSHQTEAAARKMAEANADGERLPKESSLGKALRSDGDVVDDGSEGSYYGDSDEEDEDDDAARPLVCPHAPVRWDDTPSNVARYNNPFYNRELDPYLWLPRDPLAPLDLCDTIEWHGPALVSSQGGPGRVGEWDDDDDDDDDETGDGTDGDGIRFGGEAGDEKLTHLDLLDGHEEIMVSSALARHLEQVEDVDQAPDPAASLPKNLMEDYKRALRRQDASVDGLATTTSQASSDGTFMGGNRRLKHVASGGAGGGGGGGGESFKSPTLSARILADERFAGLEPLDLTASTLRASSSIDTEMASPQTALSDGSQTLPPSISLQIPQRRSSGASTVQRLSPGAVSPMALRRTTSTESRDPLAHTPDEAEDPIARQEVLASEDHSTSTASPMTPRLRAGSSGGAGSRRPGTSDTINSSATTTGGDRRRMAVSHSGVSFAPAEEGAEFGQTLRKPRPSPGHPKRRGSGVYSQGGGPGPGSMASTNANRVVTLRAALKAEALEEERRFTLKEKLTKRGRKSKGGGEAKAGDGDDEGGAAADDGDGAESSAAGLGAGGGSGMHRTGSIMARYEARQRRREKNASEFGLEGNIHESPEDEGAGAGAGVGEYSIAPATQINDASVPSWVRSPRDTGASRFKVAALGALSLARAHTTATGRQSNNAAKGGGGTSSGVGNEAAAAAAAAATSQADRLAQARSQWDQRYASGGSELQMKELGKGGGGEAGDTGGDGVAGADDEGDAPTPRPQDQDRAL</sequence>
<organism evidence="12 13">
    <name type="scientific">Pseudozyma flocculosa</name>
    <dbReference type="NCBI Taxonomy" id="84751"/>
    <lineage>
        <taxon>Eukaryota</taxon>
        <taxon>Fungi</taxon>
        <taxon>Dikarya</taxon>
        <taxon>Basidiomycota</taxon>
        <taxon>Ustilaginomycotina</taxon>
        <taxon>Ustilaginomycetes</taxon>
        <taxon>Ustilaginales</taxon>
        <taxon>Ustilaginaceae</taxon>
        <taxon>Pseudozyma</taxon>
    </lineage>
</organism>
<dbReference type="PANTHER" id="PTHR13018">
    <property type="entry name" value="PROBABLE MEMBRANE PROTEIN DUF221-RELATED"/>
    <property type="match status" value="1"/>
</dbReference>
<feature type="transmembrane region" description="Helical" evidence="8">
    <location>
        <begin position="12"/>
        <end position="34"/>
    </location>
</feature>
<keyword evidence="4 8" id="KW-0812">Transmembrane</keyword>
<feature type="region of interest" description="Disordered" evidence="7">
    <location>
        <begin position="1191"/>
        <end position="1297"/>
    </location>
</feature>
<feature type="compositionally biased region" description="Basic residues" evidence="7">
    <location>
        <begin position="1836"/>
        <end position="1849"/>
    </location>
</feature>
<comment type="similarity">
    <text evidence="2">Belongs to the CSC1 (TC 1.A.17) family.</text>
</comment>
<feature type="compositionally biased region" description="Basic and acidic residues" evidence="7">
    <location>
        <begin position="258"/>
        <end position="275"/>
    </location>
</feature>
<feature type="region of interest" description="Disordered" evidence="7">
    <location>
        <begin position="1505"/>
        <end position="1545"/>
    </location>
</feature>
<evidence type="ECO:0000256" key="2">
    <source>
        <dbReference type="ARBA" id="ARBA00007779"/>
    </source>
</evidence>
<feature type="compositionally biased region" description="Basic and acidic residues" evidence="7">
    <location>
        <begin position="1882"/>
        <end position="1897"/>
    </location>
</feature>
<feature type="region of interest" description="Disordered" evidence="7">
    <location>
        <begin position="1881"/>
        <end position="1989"/>
    </location>
</feature>
<feature type="compositionally biased region" description="Polar residues" evidence="7">
    <location>
        <begin position="1280"/>
        <end position="1292"/>
    </location>
</feature>
<feature type="compositionally biased region" description="Gly residues" evidence="7">
    <location>
        <begin position="536"/>
        <end position="545"/>
    </location>
</feature>
<dbReference type="GO" id="GO:0005227">
    <property type="term" value="F:calcium-activated cation channel activity"/>
    <property type="evidence" value="ECO:0007669"/>
    <property type="project" value="InterPro"/>
</dbReference>
<feature type="domain" description="CSC1/OSCA1-like cytosolic" evidence="11">
    <location>
        <begin position="438"/>
        <end position="733"/>
    </location>
</feature>
<feature type="transmembrane region" description="Helical" evidence="8">
    <location>
        <begin position="886"/>
        <end position="919"/>
    </location>
</feature>
<feature type="compositionally biased region" description="Basic and acidic residues" evidence="7">
    <location>
        <begin position="1081"/>
        <end position="1101"/>
    </location>
</feature>
<feature type="region of interest" description="Disordered" evidence="7">
    <location>
        <begin position="342"/>
        <end position="439"/>
    </location>
</feature>
<keyword evidence="3" id="KW-0813">Transport</keyword>
<feature type="transmembrane region" description="Helical" evidence="8">
    <location>
        <begin position="214"/>
        <end position="236"/>
    </location>
</feature>
<feature type="compositionally biased region" description="Basic and acidic residues" evidence="7">
    <location>
        <begin position="1741"/>
        <end position="1751"/>
    </location>
</feature>
<feature type="compositionally biased region" description="Low complexity" evidence="7">
    <location>
        <begin position="1222"/>
        <end position="1231"/>
    </location>
</feature>
<evidence type="ECO:0000256" key="6">
    <source>
        <dbReference type="ARBA" id="ARBA00023136"/>
    </source>
</evidence>
<feature type="region of interest" description="Disordered" evidence="7">
    <location>
        <begin position="2032"/>
        <end position="2134"/>
    </location>
</feature>
<feature type="region of interest" description="Disordered" evidence="7">
    <location>
        <begin position="1392"/>
        <end position="1449"/>
    </location>
</feature>
<evidence type="ECO:0000256" key="5">
    <source>
        <dbReference type="ARBA" id="ARBA00022989"/>
    </source>
</evidence>
<accession>A0A5C3EXZ0</accession>
<gene>
    <name evidence="12" type="ORF">PSFLO_02106</name>
</gene>
<feature type="domain" description="CSC1/OSCA1-like N-terminal transmembrane" evidence="10">
    <location>
        <begin position="94"/>
        <end position="234"/>
    </location>
</feature>
<feature type="compositionally biased region" description="Basic and acidic residues" evidence="7">
    <location>
        <begin position="393"/>
        <end position="410"/>
    </location>
</feature>
<dbReference type="GO" id="GO:0005886">
    <property type="term" value="C:plasma membrane"/>
    <property type="evidence" value="ECO:0007669"/>
    <property type="project" value="TreeGrafter"/>
</dbReference>
<feature type="compositionally biased region" description="Acidic residues" evidence="7">
    <location>
        <begin position="1438"/>
        <end position="1447"/>
    </location>
</feature>
<feature type="compositionally biased region" description="Basic and acidic residues" evidence="7">
    <location>
        <begin position="342"/>
        <end position="358"/>
    </location>
</feature>
<feature type="transmembrane region" description="Helical" evidence="8">
    <location>
        <begin position="1029"/>
        <end position="1048"/>
    </location>
</feature>
<evidence type="ECO:0000259" key="11">
    <source>
        <dbReference type="Pfam" id="PF14703"/>
    </source>
</evidence>
<keyword evidence="6 8" id="KW-0472">Membrane</keyword>
<feature type="compositionally biased region" description="Acidic residues" evidence="7">
    <location>
        <begin position="1520"/>
        <end position="1536"/>
    </location>
</feature>
<protein>
    <recommendedName>
        <fullName evidence="14">DUF221-domain-containing protein</fullName>
    </recommendedName>
</protein>
<feature type="compositionally biased region" description="Basic and acidic residues" evidence="7">
    <location>
        <begin position="1396"/>
        <end position="1412"/>
    </location>
</feature>
<evidence type="ECO:0000256" key="8">
    <source>
        <dbReference type="SAM" id="Phobius"/>
    </source>
</evidence>
<evidence type="ECO:0008006" key="14">
    <source>
        <dbReference type="Google" id="ProtNLM"/>
    </source>
</evidence>
<proteinExistence type="inferred from homology"/>
<evidence type="ECO:0000256" key="1">
    <source>
        <dbReference type="ARBA" id="ARBA00004141"/>
    </source>
</evidence>
<feature type="transmembrane region" description="Helical" evidence="8">
    <location>
        <begin position="744"/>
        <end position="768"/>
    </location>
</feature>